<evidence type="ECO:0000313" key="5">
    <source>
        <dbReference type="EMBL" id="TEB35009.1"/>
    </source>
</evidence>
<dbReference type="OrthoDB" id="2270193at2759"/>
<dbReference type="GO" id="GO:0016567">
    <property type="term" value="P:protein ubiquitination"/>
    <property type="evidence" value="ECO:0007669"/>
    <property type="project" value="TreeGrafter"/>
</dbReference>
<feature type="region of interest" description="Disordered" evidence="3">
    <location>
        <begin position="297"/>
        <end position="334"/>
    </location>
</feature>
<reference evidence="5 6" key="1">
    <citation type="journal article" date="2019" name="Nat. Ecol. Evol.">
        <title>Megaphylogeny resolves global patterns of mushroom evolution.</title>
        <authorList>
            <person name="Varga T."/>
            <person name="Krizsan K."/>
            <person name="Foldi C."/>
            <person name="Dima B."/>
            <person name="Sanchez-Garcia M."/>
            <person name="Sanchez-Ramirez S."/>
            <person name="Szollosi G.J."/>
            <person name="Szarkandi J.G."/>
            <person name="Papp V."/>
            <person name="Albert L."/>
            <person name="Andreopoulos W."/>
            <person name="Angelini C."/>
            <person name="Antonin V."/>
            <person name="Barry K.W."/>
            <person name="Bougher N.L."/>
            <person name="Buchanan P."/>
            <person name="Buyck B."/>
            <person name="Bense V."/>
            <person name="Catcheside P."/>
            <person name="Chovatia M."/>
            <person name="Cooper J."/>
            <person name="Damon W."/>
            <person name="Desjardin D."/>
            <person name="Finy P."/>
            <person name="Geml J."/>
            <person name="Haridas S."/>
            <person name="Hughes K."/>
            <person name="Justo A."/>
            <person name="Karasinski D."/>
            <person name="Kautmanova I."/>
            <person name="Kiss B."/>
            <person name="Kocsube S."/>
            <person name="Kotiranta H."/>
            <person name="LaButti K.M."/>
            <person name="Lechner B.E."/>
            <person name="Liimatainen K."/>
            <person name="Lipzen A."/>
            <person name="Lukacs Z."/>
            <person name="Mihaltcheva S."/>
            <person name="Morgado L.N."/>
            <person name="Niskanen T."/>
            <person name="Noordeloos M.E."/>
            <person name="Ohm R.A."/>
            <person name="Ortiz-Santana B."/>
            <person name="Ovrebo C."/>
            <person name="Racz N."/>
            <person name="Riley R."/>
            <person name="Savchenko A."/>
            <person name="Shiryaev A."/>
            <person name="Soop K."/>
            <person name="Spirin V."/>
            <person name="Szebenyi C."/>
            <person name="Tomsovsky M."/>
            <person name="Tulloss R.E."/>
            <person name="Uehling J."/>
            <person name="Grigoriev I.V."/>
            <person name="Vagvolgyi C."/>
            <person name="Papp T."/>
            <person name="Martin F.M."/>
            <person name="Miettinen O."/>
            <person name="Hibbett D.S."/>
            <person name="Nagy L.G."/>
        </authorList>
    </citation>
    <scope>NUCLEOTIDE SEQUENCE [LARGE SCALE GENOMIC DNA]</scope>
    <source>
        <strain evidence="5 6">FP101781</strain>
    </source>
</reference>
<feature type="region of interest" description="Disordered" evidence="3">
    <location>
        <begin position="27"/>
        <end position="103"/>
    </location>
</feature>
<dbReference type="InterPro" id="IPR015947">
    <property type="entry name" value="PUA-like_sf"/>
</dbReference>
<dbReference type="GO" id="GO:0005634">
    <property type="term" value="C:nucleus"/>
    <property type="evidence" value="ECO:0007669"/>
    <property type="project" value="UniProtKB-SubCell"/>
</dbReference>
<dbReference type="EMBL" id="QPFP01000008">
    <property type="protein sequence ID" value="TEB35009.1"/>
    <property type="molecule type" value="Genomic_DNA"/>
</dbReference>
<evidence type="ECO:0000256" key="2">
    <source>
        <dbReference type="PROSITE-ProRule" id="PRU00358"/>
    </source>
</evidence>
<dbReference type="PANTHER" id="PTHR14140">
    <property type="entry name" value="E3 UBIQUITIN-PROTEIN LIGASE UHRF-RELATED"/>
    <property type="match status" value="1"/>
</dbReference>
<feature type="compositionally biased region" description="Basic and acidic residues" evidence="3">
    <location>
        <begin position="77"/>
        <end position="89"/>
    </location>
</feature>
<dbReference type="Pfam" id="PF02182">
    <property type="entry name" value="SAD_SRA"/>
    <property type="match status" value="1"/>
</dbReference>
<protein>
    <recommendedName>
        <fullName evidence="4">YDG domain-containing protein</fullName>
    </recommendedName>
</protein>
<dbReference type="InterPro" id="IPR003105">
    <property type="entry name" value="SRA_YDG"/>
</dbReference>
<dbReference type="STRING" id="71717.A0A4Y7TN94"/>
<feature type="compositionally biased region" description="Acidic residues" evidence="3">
    <location>
        <begin position="306"/>
        <end position="327"/>
    </location>
</feature>
<organism evidence="5 6">
    <name type="scientific">Coprinellus micaceus</name>
    <name type="common">Glistening ink-cap mushroom</name>
    <name type="synonym">Coprinus micaceus</name>
    <dbReference type="NCBI Taxonomy" id="71717"/>
    <lineage>
        <taxon>Eukaryota</taxon>
        <taxon>Fungi</taxon>
        <taxon>Dikarya</taxon>
        <taxon>Basidiomycota</taxon>
        <taxon>Agaricomycotina</taxon>
        <taxon>Agaricomycetes</taxon>
        <taxon>Agaricomycetidae</taxon>
        <taxon>Agaricales</taxon>
        <taxon>Agaricineae</taxon>
        <taxon>Psathyrellaceae</taxon>
        <taxon>Coprinellus</taxon>
    </lineage>
</organism>
<comment type="caution">
    <text evidence="5">The sequence shown here is derived from an EMBL/GenBank/DDBJ whole genome shotgun (WGS) entry which is preliminary data.</text>
</comment>
<dbReference type="SMART" id="SM00466">
    <property type="entry name" value="SRA"/>
    <property type="match status" value="1"/>
</dbReference>
<dbReference type="GO" id="GO:0061630">
    <property type="term" value="F:ubiquitin protein ligase activity"/>
    <property type="evidence" value="ECO:0007669"/>
    <property type="project" value="TreeGrafter"/>
</dbReference>
<evidence type="ECO:0000313" key="6">
    <source>
        <dbReference type="Proteomes" id="UP000298030"/>
    </source>
</evidence>
<dbReference type="SUPFAM" id="SSF88697">
    <property type="entry name" value="PUA domain-like"/>
    <property type="match status" value="1"/>
</dbReference>
<keyword evidence="6" id="KW-1185">Reference proteome</keyword>
<dbReference type="PANTHER" id="PTHR14140:SF27">
    <property type="entry name" value="OS04G0289800 PROTEIN"/>
    <property type="match status" value="1"/>
</dbReference>
<name>A0A4Y7TN94_COPMI</name>
<accession>A0A4Y7TN94</accession>
<dbReference type="InterPro" id="IPR045134">
    <property type="entry name" value="UHRF1/2-like"/>
</dbReference>
<feature type="compositionally biased region" description="Acidic residues" evidence="3">
    <location>
        <begin position="53"/>
        <end position="66"/>
    </location>
</feature>
<dbReference type="AlphaFoldDB" id="A0A4Y7TN94"/>
<feature type="compositionally biased region" description="Polar residues" evidence="3">
    <location>
        <begin position="226"/>
        <end position="244"/>
    </location>
</feature>
<feature type="region of interest" description="Disordered" evidence="3">
    <location>
        <begin position="206"/>
        <end position="245"/>
    </location>
</feature>
<feature type="domain" description="YDG" evidence="4">
    <location>
        <begin position="139"/>
        <end position="294"/>
    </location>
</feature>
<evidence type="ECO:0000259" key="4">
    <source>
        <dbReference type="PROSITE" id="PS51015"/>
    </source>
</evidence>
<dbReference type="Proteomes" id="UP000298030">
    <property type="component" value="Unassembled WGS sequence"/>
</dbReference>
<evidence type="ECO:0000256" key="3">
    <source>
        <dbReference type="SAM" id="MobiDB-lite"/>
    </source>
</evidence>
<dbReference type="PROSITE" id="PS51015">
    <property type="entry name" value="YDG"/>
    <property type="match status" value="1"/>
</dbReference>
<dbReference type="InterPro" id="IPR036987">
    <property type="entry name" value="SRA-YDG_sf"/>
</dbReference>
<proteinExistence type="predicted"/>
<evidence type="ECO:0000256" key="1">
    <source>
        <dbReference type="ARBA" id="ARBA00023242"/>
    </source>
</evidence>
<keyword evidence="1 2" id="KW-0539">Nucleus</keyword>
<feature type="compositionally biased region" description="Basic residues" evidence="3">
    <location>
        <begin position="37"/>
        <end position="49"/>
    </location>
</feature>
<dbReference type="GO" id="GO:0044027">
    <property type="term" value="P:negative regulation of gene expression via chromosomal CpG island methylation"/>
    <property type="evidence" value="ECO:0007669"/>
    <property type="project" value="TreeGrafter"/>
</dbReference>
<sequence length="334" mass="36691">MVKLSAYELEREANIARNKALLEQLGLDKPAFEQKEKARKKAPAPKKRKAESVEAEDFQPDAEDDSASPPPAKASKKAAEDATPREGLRRSSRTSGKKIDYTKELKTEVKTLTHTLKNTDGKMGSDAGMKRKHSPKVYGSIPGIEVGTWWETRAGCSADAIHAPWVGGISGSKKDGAHSVALSGGYDDDVDLGYALKAHHLANSTYTGSGGRDLKGTKNAPKNLRTAPQSSDQTFDNTRSSQTRKPVRVIRGYKLRSKYGPSEGYRYDGLYAWIEKGLNPKGHKVCKFAFKRLPNQPALTVREFDPDQAGDENDEEEEEEEGGEEEGEARARRG</sequence>
<dbReference type="Gene3D" id="2.30.280.10">
    <property type="entry name" value="SRA-YDG"/>
    <property type="match status" value="1"/>
</dbReference>
<comment type="subcellular location">
    <subcellularLocation>
        <location evidence="2">Nucleus</location>
    </subcellularLocation>
</comment>
<gene>
    <name evidence="5" type="ORF">FA13DRAFT_1707182</name>
</gene>